<evidence type="ECO:0000256" key="4">
    <source>
        <dbReference type="SAM" id="MobiDB-lite"/>
    </source>
</evidence>
<feature type="domain" description="AB hydrolase-1" evidence="6">
    <location>
        <begin position="120"/>
        <end position="304"/>
    </location>
</feature>
<evidence type="ECO:0000259" key="6">
    <source>
        <dbReference type="Pfam" id="PF00561"/>
    </source>
</evidence>
<feature type="region of interest" description="Disordered" evidence="4">
    <location>
        <begin position="28"/>
        <end position="54"/>
    </location>
</feature>
<dbReference type="Proteomes" id="UP000805614">
    <property type="component" value="Unassembled WGS sequence"/>
</dbReference>
<dbReference type="GO" id="GO:0016787">
    <property type="term" value="F:hydrolase activity"/>
    <property type="evidence" value="ECO:0007669"/>
    <property type="project" value="UniProtKB-KW"/>
</dbReference>
<dbReference type="InterPro" id="IPR013595">
    <property type="entry name" value="Pept_S33_TAP-like_C"/>
</dbReference>
<evidence type="ECO:0000256" key="1">
    <source>
        <dbReference type="ARBA" id="ARBA00010088"/>
    </source>
</evidence>
<evidence type="ECO:0000259" key="7">
    <source>
        <dbReference type="Pfam" id="PF08386"/>
    </source>
</evidence>
<evidence type="ECO:0000313" key="8">
    <source>
        <dbReference type="EMBL" id="MBC6468500.1"/>
    </source>
</evidence>
<evidence type="ECO:0000256" key="2">
    <source>
        <dbReference type="ARBA" id="ARBA00022729"/>
    </source>
</evidence>
<proteinExistence type="inferred from homology"/>
<evidence type="ECO:0000313" key="9">
    <source>
        <dbReference type="Proteomes" id="UP000805614"/>
    </source>
</evidence>
<comment type="similarity">
    <text evidence="1">Belongs to the peptidase S33 family.</text>
</comment>
<comment type="caution">
    <text evidence="8">The sequence shown here is derived from an EMBL/GenBank/DDBJ whole genome shotgun (WGS) entry which is preliminary data.</text>
</comment>
<feature type="signal peptide" evidence="5">
    <location>
        <begin position="1"/>
        <end position="24"/>
    </location>
</feature>
<feature type="chain" id="PRO_5046113463" evidence="5">
    <location>
        <begin position="25"/>
        <end position="537"/>
    </location>
</feature>
<reference evidence="8 9" key="1">
    <citation type="submission" date="2020-06" db="EMBL/GenBank/DDBJ databases">
        <title>Actinomadura xiongansis sp. nov., isolated from soil of Baiyangdian.</title>
        <authorList>
            <person name="Zhang X."/>
        </authorList>
    </citation>
    <scope>NUCLEOTIDE SEQUENCE [LARGE SCALE GENOMIC DNA]</scope>
    <source>
        <strain evidence="8 9">HBUM206468</strain>
    </source>
</reference>
<dbReference type="EMBL" id="JABVEC010000019">
    <property type="protein sequence ID" value="MBC6468500.1"/>
    <property type="molecule type" value="Genomic_DNA"/>
</dbReference>
<organism evidence="8 9">
    <name type="scientific">Actinomadura alba</name>
    <dbReference type="NCBI Taxonomy" id="406431"/>
    <lineage>
        <taxon>Bacteria</taxon>
        <taxon>Bacillati</taxon>
        <taxon>Actinomycetota</taxon>
        <taxon>Actinomycetes</taxon>
        <taxon>Streptosporangiales</taxon>
        <taxon>Thermomonosporaceae</taxon>
        <taxon>Actinomadura</taxon>
    </lineage>
</organism>
<sequence length="537" mass="57626">MNRTRSIRNRALAAGLAAAALATAGVTTTRPSAASPGETRPAIGPAAEAGPEATRFHRQRIAWKACRQGPEDGLGEELDRAGAQCGEVTVPLDYSDPGGRTITVAMSRLKAADGAHRIGTMLLNGGGPGGGSMDLPPYVRSLMGDVGPRFDLIGMDPRSSGRSTAVDCGWPTGVWTRSAGLDRAGFDRMAAFERDLADRCARRHPDLLPHMTTRNIVRDMDVIRAALGERRISYYGASYGTYLGAVYTQMFPRRTDRFVLDSAVDPRRYGAEDMLADAAPANEAALRDWAAWAARRDGEYGLGATRRAVLATVERIIRVAARRPLRVGADLRVDEHMVPFLLFAALDDDRDEAAANLAANVRVLRDAAAGRPAEPTDGLRAALESLLTGADSRSGSSQAAILCGDRAVHRDPESYWTKIEAARSRQPVTGPLLNNISPCAFWPEPPREEPTRVRNDVPALIIAATGDTRTVYRHGLALRRLMTGSRLLTLRGARIHAVYPRYGNACVNDSVNAYLRDGALPATDLSCAKGSPTAVAG</sequence>
<dbReference type="Pfam" id="PF00561">
    <property type="entry name" value="Abhydrolase_1"/>
    <property type="match status" value="1"/>
</dbReference>
<dbReference type="RefSeq" id="WP_187245548.1">
    <property type="nucleotide sequence ID" value="NZ_BAAAOK010000014.1"/>
</dbReference>
<accession>A0ABR7LUH5</accession>
<name>A0ABR7LUH5_9ACTN</name>
<gene>
    <name evidence="8" type="ORF">HKK74_23820</name>
</gene>
<protein>
    <submittedName>
        <fullName evidence="8">Alpha/beta hydrolase</fullName>
    </submittedName>
</protein>
<keyword evidence="3 8" id="KW-0378">Hydrolase</keyword>
<dbReference type="InterPro" id="IPR029058">
    <property type="entry name" value="AB_hydrolase_fold"/>
</dbReference>
<feature type="compositionally biased region" description="Low complexity" evidence="4">
    <location>
        <begin position="41"/>
        <end position="53"/>
    </location>
</feature>
<dbReference type="Pfam" id="PF08386">
    <property type="entry name" value="Abhydrolase_4"/>
    <property type="match status" value="1"/>
</dbReference>
<keyword evidence="2 5" id="KW-0732">Signal</keyword>
<dbReference type="InterPro" id="IPR051601">
    <property type="entry name" value="Serine_prot/Carboxylest_S33"/>
</dbReference>
<dbReference type="Gene3D" id="3.40.50.1820">
    <property type="entry name" value="alpha/beta hydrolase"/>
    <property type="match status" value="1"/>
</dbReference>
<dbReference type="SUPFAM" id="SSF53474">
    <property type="entry name" value="alpha/beta-Hydrolases"/>
    <property type="match status" value="1"/>
</dbReference>
<dbReference type="InterPro" id="IPR000073">
    <property type="entry name" value="AB_hydrolase_1"/>
</dbReference>
<keyword evidence="9" id="KW-1185">Reference proteome</keyword>
<evidence type="ECO:0000256" key="3">
    <source>
        <dbReference type="ARBA" id="ARBA00022801"/>
    </source>
</evidence>
<dbReference type="PANTHER" id="PTHR43248:SF29">
    <property type="entry name" value="TRIPEPTIDYL AMINOPEPTIDASE"/>
    <property type="match status" value="1"/>
</dbReference>
<dbReference type="PANTHER" id="PTHR43248">
    <property type="entry name" value="2-SUCCINYL-6-HYDROXY-2,4-CYCLOHEXADIENE-1-CARBOXYLATE SYNTHASE"/>
    <property type="match status" value="1"/>
</dbReference>
<feature type="domain" description="Peptidase S33 tripeptidyl aminopeptidase-like C-terminal" evidence="7">
    <location>
        <begin position="435"/>
        <end position="527"/>
    </location>
</feature>
<evidence type="ECO:0000256" key="5">
    <source>
        <dbReference type="SAM" id="SignalP"/>
    </source>
</evidence>